<dbReference type="Proteomes" id="UP000241209">
    <property type="component" value="Unassembled WGS sequence"/>
</dbReference>
<dbReference type="Pfam" id="PF02082">
    <property type="entry name" value="Rrf2"/>
    <property type="match status" value="1"/>
</dbReference>
<dbReference type="STRING" id="1167632.GCA_000286335_01979"/>
<name>A0A2T4PQR1_9STAP</name>
<dbReference type="InterPro" id="IPR036388">
    <property type="entry name" value="WH-like_DNA-bd_sf"/>
</dbReference>
<dbReference type="InterPro" id="IPR036390">
    <property type="entry name" value="WH_DNA-bd_sf"/>
</dbReference>
<keyword evidence="1" id="KW-0238">DNA-binding</keyword>
<accession>A0A2T4PQR1</accession>
<dbReference type="PROSITE" id="PS51197">
    <property type="entry name" value="HTH_RRF2_2"/>
    <property type="match status" value="1"/>
</dbReference>
<dbReference type="AlphaFoldDB" id="A0A2T4PQR1"/>
<organism evidence="2 3">
    <name type="scientific">Mammaliicoccus vitulinus</name>
    <dbReference type="NCBI Taxonomy" id="71237"/>
    <lineage>
        <taxon>Bacteria</taxon>
        <taxon>Bacillati</taxon>
        <taxon>Bacillota</taxon>
        <taxon>Bacilli</taxon>
        <taxon>Bacillales</taxon>
        <taxon>Staphylococcaceae</taxon>
        <taxon>Mammaliicoccus</taxon>
    </lineage>
</organism>
<dbReference type="OrthoDB" id="9808360at2"/>
<evidence type="ECO:0000313" key="3">
    <source>
        <dbReference type="Proteomes" id="UP000241209"/>
    </source>
</evidence>
<dbReference type="GO" id="GO:0003677">
    <property type="term" value="F:DNA binding"/>
    <property type="evidence" value="ECO:0007669"/>
    <property type="project" value="UniProtKB-KW"/>
</dbReference>
<dbReference type="GO" id="GO:0003700">
    <property type="term" value="F:DNA-binding transcription factor activity"/>
    <property type="evidence" value="ECO:0007669"/>
    <property type="project" value="TreeGrafter"/>
</dbReference>
<dbReference type="NCBIfam" id="TIGR00738">
    <property type="entry name" value="rrf2_super"/>
    <property type="match status" value="1"/>
</dbReference>
<reference evidence="2 3" key="1">
    <citation type="journal article" date="2016" name="Front. Microbiol.">
        <title>Comprehensive Phylogenetic Analysis of Bovine Non-aureus Staphylococci Species Based on Whole-Genome Sequencing.</title>
        <authorList>
            <person name="Naushad S."/>
            <person name="Barkema H.W."/>
            <person name="Luby C."/>
            <person name="Condas L.A."/>
            <person name="Nobrega D.B."/>
            <person name="Carson D.A."/>
            <person name="De Buck J."/>
        </authorList>
    </citation>
    <scope>NUCLEOTIDE SEQUENCE [LARGE SCALE GENOMIC DNA]</scope>
    <source>
        <strain evidence="2 3">SNUC 2204</strain>
    </source>
</reference>
<dbReference type="InterPro" id="IPR030489">
    <property type="entry name" value="TR_Rrf2-type_CS"/>
</dbReference>
<protein>
    <submittedName>
        <fullName evidence="2">Rrf2 family transcriptional regulator</fullName>
    </submittedName>
</protein>
<dbReference type="PROSITE" id="PS01332">
    <property type="entry name" value="HTH_RRF2_1"/>
    <property type="match status" value="1"/>
</dbReference>
<dbReference type="EMBL" id="PZFK01000035">
    <property type="protein sequence ID" value="PTI28095.1"/>
    <property type="molecule type" value="Genomic_DNA"/>
</dbReference>
<evidence type="ECO:0000256" key="1">
    <source>
        <dbReference type="ARBA" id="ARBA00023125"/>
    </source>
</evidence>
<comment type="caution">
    <text evidence="2">The sequence shown here is derived from an EMBL/GenBank/DDBJ whole genome shotgun (WGS) entry which is preliminary data.</text>
</comment>
<dbReference type="InterPro" id="IPR000944">
    <property type="entry name" value="Tscrpt_reg_Rrf2"/>
</dbReference>
<proteinExistence type="predicted"/>
<dbReference type="GeneID" id="64115562"/>
<dbReference type="SUPFAM" id="SSF46785">
    <property type="entry name" value="Winged helix' DNA-binding domain"/>
    <property type="match status" value="1"/>
</dbReference>
<dbReference type="Gene3D" id="1.10.10.10">
    <property type="entry name" value="Winged helix-like DNA-binding domain superfamily/Winged helix DNA-binding domain"/>
    <property type="match status" value="1"/>
</dbReference>
<dbReference type="RefSeq" id="WP_016912659.1">
    <property type="nucleotide sequence ID" value="NZ_BMDF01000014.1"/>
</dbReference>
<evidence type="ECO:0000313" key="2">
    <source>
        <dbReference type="EMBL" id="PTI28095.1"/>
    </source>
</evidence>
<gene>
    <name evidence="2" type="ORF">BU072_12390</name>
</gene>
<sequence>MKISKGTDYGLHALAYLIAKREQQPINVKSLSEVLNISVTYLSKILTQLVKAGVIKSASGAKGGYYLVNNWEQISVYDIITAIDGHQSTLEDSFNHGPECKIQAILLSAEDEMTNALKNKTLKDLM</sequence>
<dbReference type="GO" id="GO:0005829">
    <property type="term" value="C:cytosol"/>
    <property type="evidence" value="ECO:0007669"/>
    <property type="project" value="TreeGrafter"/>
</dbReference>
<dbReference type="InterPro" id="IPR011991">
    <property type="entry name" value="ArsR-like_HTH"/>
</dbReference>
<dbReference type="CDD" id="cd00090">
    <property type="entry name" value="HTH_ARSR"/>
    <property type="match status" value="1"/>
</dbReference>
<dbReference type="PANTHER" id="PTHR33221:SF9">
    <property type="entry name" value="RRF2 FAMILY PROTEIN"/>
    <property type="match status" value="1"/>
</dbReference>
<dbReference type="PANTHER" id="PTHR33221">
    <property type="entry name" value="WINGED HELIX-TURN-HELIX TRANSCRIPTIONAL REGULATOR, RRF2 FAMILY"/>
    <property type="match status" value="1"/>
</dbReference>